<protein>
    <submittedName>
        <fullName evidence="3">Glycosyltransferase</fullName>
    </submittedName>
</protein>
<sequence>MKLIVFTPANTKSAIGRMAALVTRELVAQGCELTVVRTETKHLLSTDVHDFGTRVLPWDDDAEVRALIRSVDAGIYHIGNSFEFHEGGVRWLAEFPGLVCLHDFFLGHLFYGWAQTHRAQAQAVLQRWYGEEMAERFFSFSDSEAFIEGTREVIPMIEWICSQADGVVTHSSWGCSRVMNSCPGPVRVVPLAYNAPAVLANSAVNTSAGGRTLQLLTIGHVNPNKRIASVVQAIGLSPLLRSRVNYRLIGAVTPEMMNSLTALAERLGVNLVISGEVDDNDLARAITESDVISCLRWPALEAASASAIEAMLYGKAVVVTDTGFYADIPDSCAIKINQSNEIPELQSSLEELLENNIRLISLGEDAQRWASQTFTASNYAMRLIETIENMSRTVPGKRAIDSFCVILSRWSSNGTFFVTPDLINPLSLFENGD</sequence>
<evidence type="ECO:0000313" key="3">
    <source>
        <dbReference type="EMBL" id="MBD1549625.1"/>
    </source>
</evidence>
<dbReference type="Pfam" id="PF00534">
    <property type="entry name" value="Glycos_transf_1"/>
    <property type="match status" value="1"/>
</dbReference>
<comment type="caution">
    <text evidence="3">The sequence shown here is derived from an EMBL/GenBank/DDBJ whole genome shotgun (WGS) entry which is preliminary data.</text>
</comment>
<evidence type="ECO:0000259" key="2">
    <source>
        <dbReference type="Pfam" id="PF00534"/>
    </source>
</evidence>
<dbReference type="Gene3D" id="3.40.50.2000">
    <property type="entry name" value="Glycogen Phosphorylase B"/>
    <property type="match status" value="2"/>
</dbReference>
<dbReference type="AlphaFoldDB" id="A0A926S8J1"/>
<dbReference type="PANTHER" id="PTHR46401">
    <property type="entry name" value="GLYCOSYLTRANSFERASE WBBK-RELATED"/>
    <property type="match status" value="1"/>
</dbReference>
<accession>A0A926S8J1</accession>
<reference evidence="3" key="1">
    <citation type="submission" date="2020-05" db="EMBL/GenBank/DDBJ databases">
        <title>Identification of trans-AT polyketide cluster in two marine bacteria, producers of a novel glutaramide-containing polyketide sesbanimide D and analogs.</title>
        <authorList>
            <person name="Kacar D."/>
            <person name="Rodriguez P."/>
            <person name="Canedo L."/>
            <person name="Gonzalez E."/>
            <person name="Galan B."/>
            <person name="De La Calle F."/>
            <person name="Garcia J.L."/>
        </authorList>
    </citation>
    <scope>NUCLEOTIDE SEQUENCE</scope>
    <source>
        <strain evidence="3">PHM038</strain>
    </source>
</reference>
<feature type="domain" description="Glycosyl transferase family 1" evidence="2">
    <location>
        <begin position="214"/>
        <end position="367"/>
    </location>
</feature>
<evidence type="ECO:0000313" key="4">
    <source>
        <dbReference type="Proteomes" id="UP000598467"/>
    </source>
</evidence>
<dbReference type="Proteomes" id="UP000598467">
    <property type="component" value="Unassembled WGS sequence"/>
</dbReference>
<proteinExistence type="predicted"/>
<dbReference type="InterPro" id="IPR001296">
    <property type="entry name" value="Glyco_trans_1"/>
</dbReference>
<dbReference type="EMBL" id="JABFCZ010000047">
    <property type="protein sequence ID" value="MBD1549625.1"/>
    <property type="molecule type" value="Genomic_DNA"/>
</dbReference>
<dbReference type="GO" id="GO:0016757">
    <property type="term" value="F:glycosyltransferase activity"/>
    <property type="evidence" value="ECO:0007669"/>
    <property type="project" value="InterPro"/>
</dbReference>
<dbReference type="RefSeq" id="WP_190294317.1">
    <property type="nucleotide sequence ID" value="NZ_JABFCZ010000047.1"/>
</dbReference>
<organism evidence="3 4">
    <name type="scientific">Roseibium aggregatum</name>
    <dbReference type="NCBI Taxonomy" id="187304"/>
    <lineage>
        <taxon>Bacteria</taxon>
        <taxon>Pseudomonadati</taxon>
        <taxon>Pseudomonadota</taxon>
        <taxon>Alphaproteobacteria</taxon>
        <taxon>Hyphomicrobiales</taxon>
        <taxon>Stappiaceae</taxon>
        <taxon>Roseibium</taxon>
    </lineage>
</organism>
<evidence type="ECO:0000256" key="1">
    <source>
        <dbReference type="ARBA" id="ARBA00022679"/>
    </source>
</evidence>
<dbReference type="GO" id="GO:0009103">
    <property type="term" value="P:lipopolysaccharide biosynthetic process"/>
    <property type="evidence" value="ECO:0007669"/>
    <property type="project" value="TreeGrafter"/>
</dbReference>
<dbReference type="SUPFAM" id="SSF53756">
    <property type="entry name" value="UDP-Glycosyltransferase/glycogen phosphorylase"/>
    <property type="match status" value="1"/>
</dbReference>
<gene>
    <name evidence="3" type="ORF">HK439_25500</name>
</gene>
<dbReference type="PANTHER" id="PTHR46401:SF2">
    <property type="entry name" value="GLYCOSYLTRANSFERASE WBBK-RELATED"/>
    <property type="match status" value="1"/>
</dbReference>
<keyword evidence="1" id="KW-0808">Transferase</keyword>
<name>A0A926S8J1_9HYPH</name>